<dbReference type="AlphaFoldDB" id="A0A9P7EKZ9"/>
<dbReference type="EMBL" id="JABBWG010000004">
    <property type="protein sequence ID" value="KAG1823867.1"/>
    <property type="molecule type" value="Genomic_DNA"/>
</dbReference>
<protein>
    <submittedName>
        <fullName evidence="1">Uncharacterized protein</fullName>
    </submittedName>
</protein>
<keyword evidence="2" id="KW-1185">Reference proteome</keyword>
<evidence type="ECO:0000313" key="1">
    <source>
        <dbReference type="EMBL" id="KAG1823867.1"/>
    </source>
</evidence>
<accession>A0A9P7EKZ9</accession>
<dbReference type="Proteomes" id="UP000807769">
    <property type="component" value="Unassembled WGS sequence"/>
</dbReference>
<reference evidence="1" key="1">
    <citation type="journal article" date="2020" name="New Phytol.">
        <title>Comparative genomics reveals dynamic genome evolution in host specialist ectomycorrhizal fungi.</title>
        <authorList>
            <person name="Lofgren L.A."/>
            <person name="Nguyen N.H."/>
            <person name="Vilgalys R."/>
            <person name="Ruytinx J."/>
            <person name="Liao H.L."/>
            <person name="Branco S."/>
            <person name="Kuo A."/>
            <person name="LaButti K."/>
            <person name="Lipzen A."/>
            <person name="Andreopoulos W."/>
            <person name="Pangilinan J."/>
            <person name="Riley R."/>
            <person name="Hundley H."/>
            <person name="Na H."/>
            <person name="Barry K."/>
            <person name="Grigoriev I.V."/>
            <person name="Stajich J.E."/>
            <person name="Kennedy P.G."/>
        </authorList>
    </citation>
    <scope>NUCLEOTIDE SEQUENCE</scope>
    <source>
        <strain evidence="1">MN1</strain>
    </source>
</reference>
<sequence>MSQIPPEWCSYASHAAFVRSSMCQLPMIPEDWALHTTHMASEWVDQQFLAHIAGRPLVNPLLGLDVYMMLSCGQLALRMAKAYQHLIKLDIDIIQYNKALAKHESGMNDAQEEALLAKFPPAEKIMLDSPSVVIDAGYRIILWYIPDGLSPWVQNDMYAATLSMGDLLKKSITNQKGSTPCWFQQGHKCYGPPPDNLDDGFKPEVSLTLKGERSLSMIMDMQRPTLLVSVALQVMHPQLYWASVSYPTIRTHIPSYSHAFRAYIWTPLHIQLIPRSPSAVLHTSAGLTMLRIYP</sequence>
<name>A0A9P7EKZ9_9AGAM</name>
<evidence type="ECO:0000313" key="2">
    <source>
        <dbReference type="Proteomes" id="UP000807769"/>
    </source>
</evidence>
<dbReference type="OrthoDB" id="2660627at2759"/>
<proteinExistence type="predicted"/>
<comment type="caution">
    <text evidence="1">The sequence shown here is derived from an EMBL/GenBank/DDBJ whole genome shotgun (WGS) entry which is preliminary data.</text>
</comment>
<dbReference type="GeneID" id="64633434"/>
<organism evidence="1 2">
    <name type="scientific">Suillus subaureus</name>
    <dbReference type="NCBI Taxonomy" id="48587"/>
    <lineage>
        <taxon>Eukaryota</taxon>
        <taxon>Fungi</taxon>
        <taxon>Dikarya</taxon>
        <taxon>Basidiomycota</taxon>
        <taxon>Agaricomycotina</taxon>
        <taxon>Agaricomycetes</taxon>
        <taxon>Agaricomycetidae</taxon>
        <taxon>Boletales</taxon>
        <taxon>Suillineae</taxon>
        <taxon>Suillaceae</taxon>
        <taxon>Suillus</taxon>
    </lineage>
</organism>
<dbReference type="RefSeq" id="XP_041197927.1">
    <property type="nucleotide sequence ID" value="XM_041339418.1"/>
</dbReference>
<gene>
    <name evidence="1" type="ORF">BJ212DRAFT_1476720</name>
</gene>